<dbReference type="EMBL" id="VSRR010012190">
    <property type="protein sequence ID" value="MPC54208.1"/>
    <property type="molecule type" value="Genomic_DNA"/>
</dbReference>
<dbReference type="AlphaFoldDB" id="A0A5B7GAP1"/>
<sequence>MHSIPGIQGILAVKEVPVIDECPSIAPAVICKPAIYCASPGQPFTSQFSSWQHTAYHRGCILISNFGQSLLKSPKQLLTPYLANVISPRTEENSGFDPVRETRV</sequence>
<reference evidence="1 2" key="1">
    <citation type="submission" date="2019-05" db="EMBL/GenBank/DDBJ databases">
        <title>Another draft genome of Portunus trituberculatus and its Hox gene families provides insights of decapod evolution.</title>
        <authorList>
            <person name="Jeong J.-H."/>
            <person name="Song I."/>
            <person name="Kim S."/>
            <person name="Choi T."/>
            <person name="Kim D."/>
            <person name="Ryu S."/>
            <person name="Kim W."/>
        </authorList>
    </citation>
    <scope>NUCLEOTIDE SEQUENCE [LARGE SCALE GENOMIC DNA]</scope>
    <source>
        <tissue evidence="1">Muscle</tissue>
    </source>
</reference>
<comment type="caution">
    <text evidence="1">The sequence shown here is derived from an EMBL/GenBank/DDBJ whole genome shotgun (WGS) entry which is preliminary data.</text>
</comment>
<proteinExistence type="predicted"/>
<evidence type="ECO:0000313" key="2">
    <source>
        <dbReference type="Proteomes" id="UP000324222"/>
    </source>
</evidence>
<evidence type="ECO:0000313" key="1">
    <source>
        <dbReference type="EMBL" id="MPC54208.1"/>
    </source>
</evidence>
<keyword evidence="2" id="KW-1185">Reference proteome</keyword>
<protein>
    <submittedName>
        <fullName evidence="1">Uncharacterized protein</fullName>
    </submittedName>
</protein>
<dbReference type="Proteomes" id="UP000324222">
    <property type="component" value="Unassembled WGS sequence"/>
</dbReference>
<organism evidence="1 2">
    <name type="scientific">Portunus trituberculatus</name>
    <name type="common">Swimming crab</name>
    <name type="synonym">Neptunus trituberculatus</name>
    <dbReference type="NCBI Taxonomy" id="210409"/>
    <lineage>
        <taxon>Eukaryota</taxon>
        <taxon>Metazoa</taxon>
        <taxon>Ecdysozoa</taxon>
        <taxon>Arthropoda</taxon>
        <taxon>Crustacea</taxon>
        <taxon>Multicrustacea</taxon>
        <taxon>Malacostraca</taxon>
        <taxon>Eumalacostraca</taxon>
        <taxon>Eucarida</taxon>
        <taxon>Decapoda</taxon>
        <taxon>Pleocyemata</taxon>
        <taxon>Brachyura</taxon>
        <taxon>Eubrachyura</taxon>
        <taxon>Portunoidea</taxon>
        <taxon>Portunidae</taxon>
        <taxon>Portuninae</taxon>
        <taxon>Portunus</taxon>
    </lineage>
</organism>
<gene>
    <name evidence="1" type="ORF">E2C01_048116</name>
</gene>
<accession>A0A5B7GAP1</accession>
<name>A0A5B7GAP1_PORTR</name>